<dbReference type="EMBL" id="MCRI01000039">
    <property type="protein sequence ID" value="ODN65798.1"/>
    <property type="molecule type" value="Genomic_DNA"/>
</dbReference>
<evidence type="ECO:0000256" key="4">
    <source>
        <dbReference type="ARBA" id="ARBA00023136"/>
    </source>
</evidence>
<proteinExistence type="predicted"/>
<evidence type="ECO:0000313" key="7">
    <source>
        <dbReference type="EMBL" id="ODN65798.1"/>
    </source>
</evidence>
<evidence type="ECO:0000256" key="1">
    <source>
        <dbReference type="ARBA" id="ARBA00022475"/>
    </source>
</evidence>
<protein>
    <recommendedName>
        <fullName evidence="6">Lipopolysaccharide assembly protein A domain-containing protein</fullName>
    </recommendedName>
</protein>
<keyword evidence="3 5" id="KW-1133">Transmembrane helix</keyword>
<accession>A0A1E3GP33</accession>
<dbReference type="AlphaFoldDB" id="A0A1E3GP33"/>
<evidence type="ECO:0000256" key="5">
    <source>
        <dbReference type="SAM" id="Phobius"/>
    </source>
</evidence>
<name>A0A1E3GP33_9GAMM</name>
<evidence type="ECO:0000256" key="2">
    <source>
        <dbReference type="ARBA" id="ARBA00022692"/>
    </source>
</evidence>
<dbReference type="RefSeq" id="WP_069296829.1">
    <property type="nucleotide sequence ID" value="NZ_MCRI01000039.1"/>
</dbReference>
<evidence type="ECO:0000256" key="3">
    <source>
        <dbReference type="ARBA" id="ARBA00022989"/>
    </source>
</evidence>
<dbReference type="InterPro" id="IPR010445">
    <property type="entry name" value="LapA_dom"/>
</dbReference>
<reference evidence="7 8" key="1">
    <citation type="submission" date="2016-07" db="EMBL/GenBank/DDBJ databases">
        <title>Draft Genome Sequence of Methylophaga muralis Bur 1.</title>
        <authorList>
            <person name="Vasilenko O.V."/>
            <person name="Doronina N.V."/>
            <person name="Shmareva M.N."/>
            <person name="Tarlachkov S.V."/>
            <person name="Mustakhimov I."/>
            <person name="Trotsenko Y.A."/>
        </authorList>
    </citation>
    <scope>NUCLEOTIDE SEQUENCE [LARGE SCALE GENOMIC DNA]</scope>
    <source>
        <strain evidence="7 8">Bur 1</strain>
    </source>
</reference>
<keyword evidence="8" id="KW-1185">Reference proteome</keyword>
<keyword evidence="2 5" id="KW-0812">Transmembrane</keyword>
<keyword evidence="1" id="KW-1003">Cell membrane</keyword>
<feature type="transmembrane region" description="Helical" evidence="5">
    <location>
        <begin position="38"/>
        <end position="63"/>
    </location>
</feature>
<dbReference type="GO" id="GO:0005886">
    <property type="term" value="C:plasma membrane"/>
    <property type="evidence" value="ECO:0007669"/>
    <property type="project" value="InterPro"/>
</dbReference>
<dbReference type="Proteomes" id="UP000094379">
    <property type="component" value="Unassembled WGS sequence"/>
</dbReference>
<sequence length="98" mass="11033">MIRKIFILAVFISAFVISTAFAAFNMQAVSLDLFFVEWHLPLAILLIAVLLLGLMLGATLIGLSTIRIRYENHRLVSKLQNAEQELNSLRILPVRSSH</sequence>
<dbReference type="Pfam" id="PF06305">
    <property type="entry name" value="LapA_dom"/>
    <property type="match status" value="1"/>
</dbReference>
<evidence type="ECO:0000313" key="8">
    <source>
        <dbReference type="Proteomes" id="UP000094379"/>
    </source>
</evidence>
<feature type="domain" description="Lipopolysaccharide assembly protein A" evidence="6">
    <location>
        <begin position="25"/>
        <end position="87"/>
    </location>
</feature>
<gene>
    <name evidence="7" type="ORF">A9E74_02447</name>
</gene>
<dbReference type="STRING" id="291169.A9E74_02447"/>
<comment type="caution">
    <text evidence="7">The sequence shown here is derived from an EMBL/GenBank/DDBJ whole genome shotgun (WGS) entry which is preliminary data.</text>
</comment>
<organism evidence="7 8">
    <name type="scientific">Methylophaga muralis</name>
    <dbReference type="NCBI Taxonomy" id="291169"/>
    <lineage>
        <taxon>Bacteria</taxon>
        <taxon>Pseudomonadati</taxon>
        <taxon>Pseudomonadota</taxon>
        <taxon>Gammaproteobacteria</taxon>
        <taxon>Thiotrichales</taxon>
        <taxon>Piscirickettsiaceae</taxon>
        <taxon>Methylophaga</taxon>
    </lineage>
</organism>
<evidence type="ECO:0000259" key="6">
    <source>
        <dbReference type="Pfam" id="PF06305"/>
    </source>
</evidence>
<keyword evidence="4 5" id="KW-0472">Membrane</keyword>